<evidence type="ECO:0000313" key="1">
    <source>
        <dbReference type="EMBL" id="GAA0151768.1"/>
    </source>
</evidence>
<dbReference type="AlphaFoldDB" id="A0AAV3PL02"/>
<comment type="caution">
    <text evidence="1">The sequence shown here is derived from an EMBL/GenBank/DDBJ whole genome shotgun (WGS) entry which is preliminary data.</text>
</comment>
<dbReference type="EMBL" id="BAABME010001849">
    <property type="protein sequence ID" value="GAA0151768.1"/>
    <property type="molecule type" value="Genomic_DNA"/>
</dbReference>
<protein>
    <recommendedName>
        <fullName evidence="3">Mitochondrial protein</fullName>
    </recommendedName>
</protein>
<gene>
    <name evidence="1" type="ORF">LIER_10417</name>
</gene>
<accession>A0AAV3PL02</accession>
<reference evidence="1 2" key="1">
    <citation type="submission" date="2024-01" db="EMBL/GenBank/DDBJ databases">
        <title>The complete chloroplast genome sequence of Lithospermum erythrorhizon: insights into the phylogenetic relationship among Boraginaceae species and the maternal lineages of purple gromwells.</title>
        <authorList>
            <person name="Okada T."/>
            <person name="Watanabe K."/>
        </authorList>
    </citation>
    <scope>NUCLEOTIDE SEQUENCE [LARGE SCALE GENOMIC DNA]</scope>
</reference>
<dbReference type="PANTHER" id="PTHR11439:SF486">
    <property type="entry name" value="RLK (RECEPTOR-LIKE KINASE) PROTEIN, PUTATIVE-RELATED"/>
    <property type="match status" value="1"/>
</dbReference>
<evidence type="ECO:0000313" key="2">
    <source>
        <dbReference type="Proteomes" id="UP001454036"/>
    </source>
</evidence>
<dbReference type="Proteomes" id="UP001454036">
    <property type="component" value="Unassembled WGS sequence"/>
</dbReference>
<dbReference type="PANTHER" id="PTHR11439">
    <property type="entry name" value="GAG-POL-RELATED RETROTRANSPOSON"/>
    <property type="match status" value="1"/>
</dbReference>
<proteinExistence type="predicted"/>
<organism evidence="1 2">
    <name type="scientific">Lithospermum erythrorhizon</name>
    <name type="common">Purple gromwell</name>
    <name type="synonym">Lithospermum officinale var. erythrorhizon</name>
    <dbReference type="NCBI Taxonomy" id="34254"/>
    <lineage>
        <taxon>Eukaryota</taxon>
        <taxon>Viridiplantae</taxon>
        <taxon>Streptophyta</taxon>
        <taxon>Embryophyta</taxon>
        <taxon>Tracheophyta</taxon>
        <taxon>Spermatophyta</taxon>
        <taxon>Magnoliopsida</taxon>
        <taxon>eudicotyledons</taxon>
        <taxon>Gunneridae</taxon>
        <taxon>Pentapetalae</taxon>
        <taxon>asterids</taxon>
        <taxon>lamiids</taxon>
        <taxon>Boraginales</taxon>
        <taxon>Boraginaceae</taxon>
        <taxon>Boraginoideae</taxon>
        <taxon>Lithospermeae</taxon>
        <taxon>Lithospermum</taxon>
    </lineage>
</organism>
<keyword evidence="2" id="KW-1185">Reference proteome</keyword>
<evidence type="ECO:0008006" key="3">
    <source>
        <dbReference type="Google" id="ProtNLM"/>
    </source>
</evidence>
<name>A0AAV3PL02_LITER</name>
<sequence length="104" mass="11841">MKRFGLEKSKSKRTPAATHVKVSKDVDDSSVDINNYRSIIGSLPYLTVSRTYIAYLVGVCARFQADPKESYLNQVKRIIKYVNRTAEYGLLYTFDTGFCDADWA</sequence>